<dbReference type="InterPro" id="IPR028098">
    <property type="entry name" value="Glyco_trans_4-like_N"/>
</dbReference>
<sequence length="292" mass="31550">MKPRKPRLIIWVQDIYTLGLEETGEGGGLAAWVTRRVEGATLRSADKVVVIHDRFADYLRNELAVESRKIAVIRNWAHLPDRDVVDSSEAKSALGWPVDTTLAVHTGNMGAKQGLENIIEAARLADAENAPVHFILVGDGSERQKLCELARGISRLTFVGSLNDESYSLALSAADILLVNEKPGVAAMAVPSKLTSYFHAGRPVVAATDSEGISASEVFASGAGVVVPAGQPRLLLEKILAMRENPEIMAEFGSNGRLYRQAILGRDAAIQRWSELLTELLTANDGGDDKTR</sequence>
<evidence type="ECO:0000256" key="2">
    <source>
        <dbReference type="ARBA" id="ARBA00022679"/>
    </source>
</evidence>
<evidence type="ECO:0000313" key="6">
    <source>
        <dbReference type="Proteomes" id="UP000254291"/>
    </source>
</evidence>
<organism evidence="5 6">
    <name type="scientific">Mycolicibacterium gilvum</name>
    <dbReference type="NCBI Taxonomy" id="1804"/>
    <lineage>
        <taxon>Bacteria</taxon>
        <taxon>Bacillati</taxon>
        <taxon>Actinomycetota</taxon>
        <taxon>Actinomycetes</taxon>
        <taxon>Mycobacteriales</taxon>
        <taxon>Mycobacteriaceae</taxon>
        <taxon>Mycolicibacterium</taxon>
    </lineage>
</organism>
<evidence type="ECO:0000259" key="4">
    <source>
        <dbReference type="Pfam" id="PF13579"/>
    </source>
</evidence>
<dbReference type="Pfam" id="PF00534">
    <property type="entry name" value="Glycos_transf_1"/>
    <property type="match status" value="1"/>
</dbReference>
<dbReference type="CDD" id="cd03794">
    <property type="entry name" value="GT4_WbuB-like"/>
    <property type="match status" value="1"/>
</dbReference>
<keyword evidence="2 5" id="KW-0808">Transferase</keyword>
<gene>
    <name evidence="5" type="ORF">NCTC10742_01477</name>
</gene>
<evidence type="ECO:0000259" key="3">
    <source>
        <dbReference type="Pfam" id="PF00534"/>
    </source>
</evidence>
<feature type="domain" description="Glycosyl transferase family 1" evidence="3">
    <location>
        <begin position="89"/>
        <end position="257"/>
    </location>
</feature>
<dbReference type="EMBL" id="UGQM01000001">
    <property type="protein sequence ID" value="STZ42266.1"/>
    <property type="molecule type" value="Genomic_DNA"/>
</dbReference>
<reference evidence="5 6" key="1">
    <citation type="submission" date="2018-06" db="EMBL/GenBank/DDBJ databases">
        <authorList>
            <consortium name="Pathogen Informatics"/>
            <person name="Doyle S."/>
        </authorList>
    </citation>
    <scope>NUCLEOTIDE SEQUENCE [LARGE SCALE GENOMIC DNA]</scope>
    <source>
        <strain evidence="5 6">NCTC10742</strain>
    </source>
</reference>
<dbReference type="Pfam" id="PF13579">
    <property type="entry name" value="Glyco_trans_4_4"/>
    <property type="match status" value="1"/>
</dbReference>
<protein>
    <submittedName>
        <fullName evidence="5">Group 1 glycosyl transferase</fullName>
    </submittedName>
</protein>
<accession>A0A378SK47</accession>
<dbReference type="SUPFAM" id="SSF53756">
    <property type="entry name" value="UDP-Glycosyltransferase/glycogen phosphorylase"/>
    <property type="match status" value="1"/>
</dbReference>
<evidence type="ECO:0000256" key="1">
    <source>
        <dbReference type="ARBA" id="ARBA00022676"/>
    </source>
</evidence>
<keyword evidence="1" id="KW-0328">Glycosyltransferase</keyword>
<dbReference type="AlphaFoldDB" id="A0A378SK47"/>
<evidence type="ECO:0000313" key="5">
    <source>
        <dbReference type="EMBL" id="STZ42266.1"/>
    </source>
</evidence>
<dbReference type="InterPro" id="IPR001296">
    <property type="entry name" value="Glyco_trans_1"/>
</dbReference>
<dbReference type="Gene3D" id="3.40.50.2000">
    <property type="entry name" value="Glycogen Phosphorylase B"/>
    <property type="match status" value="1"/>
</dbReference>
<feature type="domain" description="Glycosyltransferase subfamily 4-like N-terminal" evidence="4">
    <location>
        <begin position="11"/>
        <end position="76"/>
    </location>
</feature>
<dbReference type="GO" id="GO:0016757">
    <property type="term" value="F:glycosyltransferase activity"/>
    <property type="evidence" value="ECO:0007669"/>
    <property type="project" value="UniProtKB-KW"/>
</dbReference>
<dbReference type="PANTHER" id="PTHR12526">
    <property type="entry name" value="GLYCOSYLTRANSFERASE"/>
    <property type="match status" value="1"/>
</dbReference>
<name>A0A378SK47_9MYCO</name>
<dbReference type="Proteomes" id="UP000254291">
    <property type="component" value="Unassembled WGS sequence"/>
</dbReference>
<proteinExistence type="predicted"/>